<dbReference type="InterPro" id="IPR001533">
    <property type="entry name" value="Pterin_deHydtase"/>
</dbReference>
<keyword evidence="6" id="KW-1185">Reference proteome</keyword>
<dbReference type="AlphaFoldDB" id="A0A221SWK9"/>
<dbReference type="RefSeq" id="WP_027461778.1">
    <property type="nucleotide sequence ID" value="NZ_CP021081.1"/>
</dbReference>
<evidence type="ECO:0000256" key="3">
    <source>
        <dbReference type="ARBA" id="ARBA00013252"/>
    </source>
</evidence>
<comment type="similarity">
    <text evidence="2">Belongs to the pterin-4-alpha-carbinolamine dehydratase family.</text>
</comment>
<dbReference type="NCBIfam" id="NF002017">
    <property type="entry name" value="PRK00823.1-2"/>
    <property type="match status" value="1"/>
</dbReference>
<dbReference type="PANTHER" id="PTHR12599">
    <property type="entry name" value="PTERIN-4-ALPHA-CARBINOLAMINE DEHYDRATASE"/>
    <property type="match status" value="1"/>
</dbReference>
<dbReference type="KEGG" id="dfc:DFI_08490"/>
<name>A0A221SWK9_9DEIO</name>
<dbReference type="Gene3D" id="3.30.1360.20">
    <property type="entry name" value="Transcriptional coactivator/pterin dehydratase"/>
    <property type="match status" value="1"/>
</dbReference>
<evidence type="ECO:0000313" key="6">
    <source>
        <dbReference type="Proteomes" id="UP000259030"/>
    </source>
</evidence>
<dbReference type="InterPro" id="IPR036428">
    <property type="entry name" value="PCD_sf"/>
</dbReference>
<comment type="catalytic activity">
    <reaction evidence="1">
        <text>(4aS,6R)-4a-hydroxy-L-erythro-5,6,7,8-tetrahydrobiopterin = (6R)-L-erythro-6,7-dihydrobiopterin + H2O</text>
        <dbReference type="Rhea" id="RHEA:11920"/>
        <dbReference type="ChEBI" id="CHEBI:15377"/>
        <dbReference type="ChEBI" id="CHEBI:15642"/>
        <dbReference type="ChEBI" id="CHEBI:43120"/>
        <dbReference type="EC" id="4.2.1.96"/>
    </reaction>
</comment>
<evidence type="ECO:0000256" key="4">
    <source>
        <dbReference type="ARBA" id="ARBA00023239"/>
    </source>
</evidence>
<evidence type="ECO:0000256" key="1">
    <source>
        <dbReference type="ARBA" id="ARBA00001554"/>
    </source>
</evidence>
<evidence type="ECO:0000256" key="2">
    <source>
        <dbReference type="ARBA" id="ARBA00006472"/>
    </source>
</evidence>
<proteinExistence type="inferred from homology"/>
<dbReference type="Pfam" id="PF01329">
    <property type="entry name" value="Pterin_4a"/>
    <property type="match status" value="1"/>
</dbReference>
<dbReference type="SUPFAM" id="SSF55248">
    <property type="entry name" value="PCD-like"/>
    <property type="match status" value="1"/>
</dbReference>
<dbReference type="CDD" id="cd00488">
    <property type="entry name" value="PCD_DCoH"/>
    <property type="match status" value="1"/>
</dbReference>
<dbReference type="GO" id="GO:0006729">
    <property type="term" value="P:tetrahydrobiopterin biosynthetic process"/>
    <property type="evidence" value="ECO:0007669"/>
    <property type="project" value="InterPro"/>
</dbReference>
<reference evidence="5 6" key="1">
    <citation type="submission" date="2017-05" db="EMBL/GenBank/DDBJ databases">
        <title>The complete genome sequence of Deinococcus ficus isolated from the rhizosphere of the Ficus religiosa L. in Taiwan.</title>
        <authorList>
            <person name="Wu K.-M."/>
            <person name="Liao T.-L."/>
            <person name="Liu Y.-M."/>
            <person name="Young C.-C."/>
            <person name="Tsai S.-F."/>
        </authorList>
    </citation>
    <scope>NUCLEOTIDE SEQUENCE [LARGE SCALE GENOMIC DNA]</scope>
    <source>
        <strain evidence="5 6">CC-FR2-10</strain>
    </source>
</reference>
<sequence length="96" mass="10535">MSRRRLTPDEIAAQLPEAWTAHDTWLERTLTFPTYRAGLECAVRIAEHAEAVDHHPDLLLGYRVLTVRYTTHDRGGVTSHDVAGAAFVNGLLGAAG</sequence>
<organism evidence="5 6">
    <name type="scientific">Deinococcus ficus</name>
    <dbReference type="NCBI Taxonomy" id="317577"/>
    <lineage>
        <taxon>Bacteria</taxon>
        <taxon>Thermotogati</taxon>
        <taxon>Deinococcota</taxon>
        <taxon>Deinococci</taxon>
        <taxon>Deinococcales</taxon>
        <taxon>Deinococcaceae</taxon>
        <taxon>Deinococcus</taxon>
    </lineage>
</organism>
<dbReference type="EMBL" id="CP021081">
    <property type="protein sequence ID" value="ASN81032.1"/>
    <property type="molecule type" value="Genomic_DNA"/>
</dbReference>
<evidence type="ECO:0000313" key="5">
    <source>
        <dbReference type="EMBL" id="ASN81032.1"/>
    </source>
</evidence>
<dbReference type="PANTHER" id="PTHR12599:SF0">
    <property type="entry name" value="PTERIN-4-ALPHA-CARBINOLAMINE DEHYDRATASE"/>
    <property type="match status" value="1"/>
</dbReference>
<gene>
    <name evidence="5" type="ORF">DFI_08490</name>
</gene>
<accession>A0A221SWK9</accession>
<dbReference type="EC" id="4.2.1.96" evidence="3"/>
<keyword evidence="4" id="KW-0456">Lyase</keyword>
<protein>
    <recommendedName>
        <fullName evidence="3">4a-hydroxytetrahydrobiopterin dehydratase</fullName>
        <ecNumber evidence="3">4.2.1.96</ecNumber>
    </recommendedName>
</protein>
<dbReference type="GO" id="GO:0008124">
    <property type="term" value="F:4-alpha-hydroxytetrahydrobiopterin dehydratase activity"/>
    <property type="evidence" value="ECO:0007669"/>
    <property type="project" value="UniProtKB-EC"/>
</dbReference>
<dbReference type="Proteomes" id="UP000259030">
    <property type="component" value="Chromosome"/>
</dbReference>